<accession>A0AA40KYI3</accession>
<dbReference type="AlphaFoldDB" id="A0AA40KYI3"/>
<reference evidence="1" key="1">
    <citation type="submission" date="2021-10" db="EMBL/GenBank/DDBJ databases">
        <title>Melipona bicolor Genome sequencing and assembly.</title>
        <authorList>
            <person name="Araujo N.S."/>
            <person name="Arias M.C."/>
        </authorList>
    </citation>
    <scope>NUCLEOTIDE SEQUENCE</scope>
    <source>
        <strain evidence="1">USP_2M_L1-L4_2017</strain>
        <tissue evidence="1">Whole body</tissue>
    </source>
</reference>
<evidence type="ECO:0000313" key="1">
    <source>
        <dbReference type="EMBL" id="KAK1137929.1"/>
    </source>
</evidence>
<keyword evidence="2" id="KW-1185">Reference proteome</keyword>
<dbReference type="Proteomes" id="UP001177670">
    <property type="component" value="Unassembled WGS sequence"/>
</dbReference>
<evidence type="ECO:0000313" key="2">
    <source>
        <dbReference type="Proteomes" id="UP001177670"/>
    </source>
</evidence>
<gene>
    <name evidence="1" type="ORF">K0M31_002421</name>
</gene>
<comment type="caution">
    <text evidence="1">The sequence shown here is derived from an EMBL/GenBank/DDBJ whole genome shotgun (WGS) entry which is preliminary data.</text>
</comment>
<proteinExistence type="predicted"/>
<protein>
    <submittedName>
        <fullName evidence="1">Uncharacterized protein</fullName>
    </submittedName>
</protein>
<dbReference type="EMBL" id="JAHYIQ010000001">
    <property type="protein sequence ID" value="KAK1137929.1"/>
    <property type="molecule type" value="Genomic_DNA"/>
</dbReference>
<organism evidence="1 2">
    <name type="scientific">Melipona bicolor</name>
    <dbReference type="NCBI Taxonomy" id="60889"/>
    <lineage>
        <taxon>Eukaryota</taxon>
        <taxon>Metazoa</taxon>
        <taxon>Ecdysozoa</taxon>
        <taxon>Arthropoda</taxon>
        <taxon>Hexapoda</taxon>
        <taxon>Insecta</taxon>
        <taxon>Pterygota</taxon>
        <taxon>Neoptera</taxon>
        <taxon>Endopterygota</taxon>
        <taxon>Hymenoptera</taxon>
        <taxon>Apocrita</taxon>
        <taxon>Aculeata</taxon>
        <taxon>Apoidea</taxon>
        <taxon>Anthophila</taxon>
        <taxon>Apidae</taxon>
        <taxon>Melipona</taxon>
    </lineage>
</organism>
<name>A0AA40KYI3_9HYME</name>
<sequence>MEDDVGVTFALYRRGREGESEGTIWIAGHVSPERNRRILGSGTEENGQGLLNVRLEYDFGREYQGFRNRDK</sequence>